<dbReference type="Pfam" id="PF01694">
    <property type="entry name" value="Rhomboid"/>
    <property type="match status" value="1"/>
</dbReference>
<dbReference type="InterPro" id="IPR035952">
    <property type="entry name" value="Rhomboid-like_sf"/>
</dbReference>
<organism evidence="7 8">
    <name type="scientific">Streptoalloteichus hindustanus</name>
    <dbReference type="NCBI Taxonomy" id="2017"/>
    <lineage>
        <taxon>Bacteria</taxon>
        <taxon>Bacillati</taxon>
        <taxon>Actinomycetota</taxon>
        <taxon>Actinomycetes</taxon>
        <taxon>Pseudonocardiales</taxon>
        <taxon>Pseudonocardiaceae</taxon>
        <taxon>Streptoalloteichus</taxon>
    </lineage>
</organism>
<feature type="transmembrane region" description="Helical" evidence="5">
    <location>
        <begin position="155"/>
        <end position="173"/>
    </location>
</feature>
<feature type="transmembrane region" description="Helical" evidence="5">
    <location>
        <begin position="179"/>
        <end position="199"/>
    </location>
</feature>
<evidence type="ECO:0000313" key="8">
    <source>
        <dbReference type="Proteomes" id="UP000184501"/>
    </source>
</evidence>
<keyword evidence="3 5" id="KW-1133">Transmembrane helix</keyword>
<reference evidence="7 8" key="1">
    <citation type="submission" date="2016-11" db="EMBL/GenBank/DDBJ databases">
        <authorList>
            <person name="Jaros S."/>
            <person name="Januszkiewicz K."/>
            <person name="Wedrychowicz H."/>
        </authorList>
    </citation>
    <scope>NUCLEOTIDE SEQUENCE [LARGE SCALE GENOMIC DNA]</scope>
    <source>
        <strain evidence="7 8">DSM 44523</strain>
    </source>
</reference>
<evidence type="ECO:0000256" key="5">
    <source>
        <dbReference type="SAM" id="Phobius"/>
    </source>
</evidence>
<sequence length="211" mass="22495">MTGVDPTPVPARPTTNRVLPPRPKQAAVLVLAWTALLYLIEFVDVVGFRGRLDQWGGIRPLEVSGLDGVLFAPLLHANWEHLAANTLPFLVLGFLAMSGGLGQFVAVTAVIWLVGGLGTWLAGGSGLHVGASGLIFGWLAFLLVRGFFARSFAQILLAVALFLYYGSLLWGVLPTTSGISWQGHLFGALGGLLAAWLAVRADRSRRPVTRG</sequence>
<protein>
    <submittedName>
        <fullName evidence="7">Membrane associated serine protease, rhomboid family</fullName>
    </submittedName>
</protein>
<dbReference type="STRING" id="2017.SAMN05444320_108291"/>
<keyword evidence="2 5" id="KW-0812">Transmembrane</keyword>
<dbReference type="GO" id="GO:0016020">
    <property type="term" value="C:membrane"/>
    <property type="evidence" value="ECO:0007669"/>
    <property type="project" value="UniProtKB-SubCell"/>
</dbReference>
<keyword evidence="8" id="KW-1185">Reference proteome</keyword>
<dbReference type="InterPro" id="IPR022764">
    <property type="entry name" value="Peptidase_S54_rhomboid_dom"/>
</dbReference>
<evidence type="ECO:0000256" key="1">
    <source>
        <dbReference type="ARBA" id="ARBA00004141"/>
    </source>
</evidence>
<feature type="transmembrane region" description="Helical" evidence="5">
    <location>
        <begin position="120"/>
        <end position="143"/>
    </location>
</feature>
<keyword evidence="7" id="KW-0645">Protease</keyword>
<evidence type="ECO:0000256" key="4">
    <source>
        <dbReference type="ARBA" id="ARBA00023136"/>
    </source>
</evidence>
<feature type="transmembrane region" description="Helical" evidence="5">
    <location>
        <begin position="26"/>
        <end position="48"/>
    </location>
</feature>
<dbReference type="Proteomes" id="UP000184501">
    <property type="component" value="Unassembled WGS sequence"/>
</dbReference>
<feature type="domain" description="Peptidase S54 rhomboid" evidence="6">
    <location>
        <begin position="69"/>
        <end position="200"/>
    </location>
</feature>
<keyword evidence="4 5" id="KW-0472">Membrane</keyword>
<name>A0A1M5JIA3_STRHI</name>
<evidence type="ECO:0000313" key="7">
    <source>
        <dbReference type="EMBL" id="SHG39989.1"/>
    </source>
</evidence>
<proteinExistence type="predicted"/>
<feature type="transmembrane region" description="Helical" evidence="5">
    <location>
        <begin position="89"/>
        <end position="114"/>
    </location>
</feature>
<keyword evidence="7" id="KW-0378">Hydrolase</keyword>
<accession>A0A1M5JIA3</accession>
<evidence type="ECO:0000256" key="2">
    <source>
        <dbReference type="ARBA" id="ARBA00022692"/>
    </source>
</evidence>
<comment type="subcellular location">
    <subcellularLocation>
        <location evidence="1">Membrane</location>
        <topology evidence="1">Multi-pass membrane protein</topology>
    </subcellularLocation>
</comment>
<dbReference type="GO" id="GO:0006508">
    <property type="term" value="P:proteolysis"/>
    <property type="evidence" value="ECO:0007669"/>
    <property type="project" value="UniProtKB-KW"/>
</dbReference>
<evidence type="ECO:0000256" key="3">
    <source>
        <dbReference type="ARBA" id="ARBA00022989"/>
    </source>
</evidence>
<dbReference type="SUPFAM" id="SSF144091">
    <property type="entry name" value="Rhomboid-like"/>
    <property type="match status" value="1"/>
</dbReference>
<dbReference type="AlphaFoldDB" id="A0A1M5JIA3"/>
<dbReference type="EMBL" id="FQVN01000008">
    <property type="protein sequence ID" value="SHG39989.1"/>
    <property type="molecule type" value="Genomic_DNA"/>
</dbReference>
<dbReference type="Gene3D" id="1.20.1540.10">
    <property type="entry name" value="Rhomboid-like"/>
    <property type="match status" value="1"/>
</dbReference>
<evidence type="ECO:0000259" key="6">
    <source>
        <dbReference type="Pfam" id="PF01694"/>
    </source>
</evidence>
<dbReference type="GO" id="GO:0004252">
    <property type="term" value="F:serine-type endopeptidase activity"/>
    <property type="evidence" value="ECO:0007669"/>
    <property type="project" value="InterPro"/>
</dbReference>
<dbReference type="PANTHER" id="PTHR43066">
    <property type="entry name" value="RHOMBOID-RELATED PROTEIN"/>
    <property type="match status" value="1"/>
</dbReference>
<gene>
    <name evidence="7" type="ORF">SAMN05444320_108291</name>
</gene>